<accession>A0ABR0PI43</accession>
<comment type="caution">
    <text evidence="1">The sequence shown here is derived from an EMBL/GenBank/DDBJ whole genome shotgun (WGS) entry which is preliminary data.</text>
</comment>
<dbReference type="PANTHER" id="PTHR47723:SF13">
    <property type="entry name" value="PUTATIVE-RELATED"/>
    <property type="match status" value="1"/>
</dbReference>
<dbReference type="InterPro" id="IPR053151">
    <property type="entry name" value="RNase_H-like"/>
</dbReference>
<dbReference type="PANTHER" id="PTHR47723">
    <property type="entry name" value="OS05G0353850 PROTEIN"/>
    <property type="match status" value="1"/>
</dbReference>
<sequence length="83" mass="8976">MRPQPDQSVGWCPLAKGWVKLNIGGAAGSNRIAKVGGVLRDSVSSWTKGYNQCVGRCSVQQSEVWMLFEVRLACDCGLISESC</sequence>
<dbReference type="EMBL" id="JARKNE010000006">
    <property type="protein sequence ID" value="KAK5824090.1"/>
    <property type="molecule type" value="Genomic_DNA"/>
</dbReference>
<protein>
    <submittedName>
        <fullName evidence="1">Uncharacterized protein</fullName>
    </submittedName>
</protein>
<evidence type="ECO:0000313" key="1">
    <source>
        <dbReference type="EMBL" id="KAK5824090.1"/>
    </source>
</evidence>
<proteinExistence type="predicted"/>
<name>A0ABR0PI43_GOSAR</name>
<keyword evidence="2" id="KW-1185">Reference proteome</keyword>
<reference evidence="1 2" key="1">
    <citation type="submission" date="2023-03" db="EMBL/GenBank/DDBJ databases">
        <title>WGS of Gossypium arboreum.</title>
        <authorList>
            <person name="Yu D."/>
        </authorList>
    </citation>
    <scope>NUCLEOTIDE SEQUENCE [LARGE SCALE GENOMIC DNA]</scope>
    <source>
        <tissue evidence="1">Leaf</tissue>
    </source>
</reference>
<organism evidence="1 2">
    <name type="scientific">Gossypium arboreum</name>
    <name type="common">Tree cotton</name>
    <name type="synonym">Gossypium nanking</name>
    <dbReference type="NCBI Taxonomy" id="29729"/>
    <lineage>
        <taxon>Eukaryota</taxon>
        <taxon>Viridiplantae</taxon>
        <taxon>Streptophyta</taxon>
        <taxon>Embryophyta</taxon>
        <taxon>Tracheophyta</taxon>
        <taxon>Spermatophyta</taxon>
        <taxon>Magnoliopsida</taxon>
        <taxon>eudicotyledons</taxon>
        <taxon>Gunneridae</taxon>
        <taxon>Pentapetalae</taxon>
        <taxon>rosids</taxon>
        <taxon>malvids</taxon>
        <taxon>Malvales</taxon>
        <taxon>Malvaceae</taxon>
        <taxon>Malvoideae</taxon>
        <taxon>Gossypium</taxon>
    </lineage>
</organism>
<evidence type="ECO:0000313" key="2">
    <source>
        <dbReference type="Proteomes" id="UP001358586"/>
    </source>
</evidence>
<dbReference type="Proteomes" id="UP001358586">
    <property type="component" value="Chromosome 6"/>
</dbReference>
<gene>
    <name evidence="1" type="ORF">PVK06_018853</name>
</gene>